<dbReference type="PATRIC" id="fig|396597.7.peg.6431"/>
<evidence type="ECO:0000313" key="6">
    <source>
        <dbReference type="EMBL" id="EDT42418.1"/>
    </source>
</evidence>
<dbReference type="InterPro" id="IPR005119">
    <property type="entry name" value="LysR_subst-bd"/>
</dbReference>
<dbReference type="FunFam" id="1.10.10.10:FF:000001">
    <property type="entry name" value="LysR family transcriptional regulator"/>
    <property type="match status" value="1"/>
</dbReference>
<reference evidence="6 7" key="1">
    <citation type="submission" date="2008-03" db="EMBL/GenBank/DDBJ databases">
        <title>Sequencing of the draft genome and assembly of Burkholderia ambifaria MEX-5.</title>
        <authorList>
            <consortium name="US DOE Joint Genome Institute (JGI-PGF)"/>
            <person name="Copeland A."/>
            <person name="Lucas S."/>
            <person name="Lapidus A."/>
            <person name="Glavina del Rio T."/>
            <person name="Dalin E."/>
            <person name="Tice H."/>
            <person name="Bruce D."/>
            <person name="Goodwin L."/>
            <person name="Pitluck S."/>
            <person name="Larimer F."/>
            <person name="Land M.L."/>
            <person name="Hauser L."/>
            <person name="Tiedje J."/>
            <person name="Richardson P."/>
        </authorList>
    </citation>
    <scope>NUCLEOTIDE SEQUENCE [LARGE SCALE GENOMIC DNA]</scope>
    <source>
        <strain evidence="6 7">MEX-5</strain>
    </source>
</reference>
<keyword evidence="3" id="KW-0238">DNA-binding</keyword>
<comment type="caution">
    <text evidence="6">The sequence shown here is derived from an EMBL/GenBank/DDBJ whole genome shotgun (WGS) entry which is preliminary data.</text>
</comment>
<dbReference type="PANTHER" id="PTHR30537:SF5">
    <property type="entry name" value="HTH-TYPE TRANSCRIPTIONAL ACTIVATOR TTDR-RELATED"/>
    <property type="match status" value="1"/>
</dbReference>
<dbReference type="EMBL" id="ABLK01000040">
    <property type="protein sequence ID" value="EDT42418.1"/>
    <property type="molecule type" value="Genomic_DNA"/>
</dbReference>
<dbReference type="Pfam" id="PF00126">
    <property type="entry name" value="HTH_1"/>
    <property type="match status" value="1"/>
</dbReference>
<dbReference type="Pfam" id="PF03466">
    <property type="entry name" value="LysR_substrate"/>
    <property type="match status" value="1"/>
</dbReference>
<proteinExistence type="inferred from homology"/>
<evidence type="ECO:0000256" key="1">
    <source>
        <dbReference type="ARBA" id="ARBA00009437"/>
    </source>
</evidence>
<dbReference type="PANTHER" id="PTHR30537">
    <property type="entry name" value="HTH-TYPE TRANSCRIPTIONAL REGULATOR"/>
    <property type="match status" value="1"/>
</dbReference>
<gene>
    <name evidence="6" type="ORF">BamMEX5DRAFT_1815</name>
</gene>
<dbReference type="InterPro" id="IPR036390">
    <property type="entry name" value="WH_DNA-bd_sf"/>
</dbReference>
<dbReference type="SUPFAM" id="SSF46785">
    <property type="entry name" value="Winged helix' DNA-binding domain"/>
    <property type="match status" value="1"/>
</dbReference>
<accession>B1T1Z9</accession>
<dbReference type="PROSITE" id="PS50931">
    <property type="entry name" value="HTH_LYSR"/>
    <property type="match status" value="1"/>
</dbReference>
<evidence type="ECO:0000313" key="7">
    <source>
        <dbReference type="Proteomes" id="UP000004814"/>
    </source>
</evidence>
<evidence type="ECO:0000256" key="3">
    <source>
        <dbReference type="ARBA" id="ARBA00023125"/>
    </source>
</evidence>
<protein>
    <submittedName>
        <fullName evidence="6">Transcriptional regulator, LysR family</fullName>
    </submittedName>
</protein>
<dbReference type="SUPFAM" id="SSF53850">
    <property type="entry name" value="Periplasmic binding protein-like II"/>
    <property type="match status" value="1"/>
</dbReference>
<keyword evidence="4" id="KW-0804">Transcription</keyword>
<name>B1T1Z9_9BURK</name>
<evidence type="ECO:0000259" key="5">
    <source>
        <dbReference type="PROSITE" id="PS50931"/>
    </source>
</evidence>
<evidence type="ECO:0000256" key="4">
    <source>
        <dbReference type="ARBA" id="ARBA00023163"/>
    </source>
</evidence>
<dbReference type="InterPro" id="IPR058163">
    <property type="entry name" value="LysR-type_TF_proteobact-type"/>
</dbReference>
<organism evidence="6 7">
    <name type="scientific">Burkholderia ambifaria MEX-5</name>
    <dbReference type="NCBI Taxonomy" id="396597"/>
    <lineage>
        <taxon>Bacteria</taxon>
        <taxon>Pseudomonadati</taxon>
        <taxon>Pseudomonadota</taxon>
        <taxon>Betaproteobacteria</taxon>
        <taxon>Burkholderiales</taxon>
        <taxon>Burkholderiaceae</taxon>
        <taxon>Burkholderia</taxon>
        <taxon>Burkholderia cepacia complex</taxon>
    </lineage>
</organism>
<dbReference type="CDD" id="cd08422">
    <property type="entry name" value="PBP2_CrgA_like"/>
    <property type="match status" value="1"/>
</dbReference>
<dbReference type="Gene3D" id="3.40.190.290">
    <property type="match status" value="1"/>
</dbReference>
<dbReference type="InterPro" id="IPR036388">
    <property type="entry name" value="WH-like_DNA-bd_sf"/>
</dbReference>
<dbReference type="Proteomes" id="UP000004814">
    <property type="component" value="Unassembled WGS sequence"/>
</dbReference>
<comment type="similarity">
    <text evidence="1">Belongs to the LysR transcriptional regulatory family.</text>
</comment>
<dbReference type="AlphaFoldDB" id="B1T1Z9"/>
<keyword evidence="2" id="KW-0805">Transcription regulation</keyword>
<dbReference type="InterPro" id="IPR000847">
    <property type="entry name" value="LysR_HTH_N"/>
</dbReference>
<dbReference type="GO" id="GO:0003677">
    <property type="term" value="F:DNA binding"/>
    <property type="evidence" value="ECO:0007669"/>
    <property type="project" value="UniProtKB-KW"/>
</dbReference>
<feature type="domain" description="HTH lysR-type" evidence="5">
    <location>
        <begin position="30"/>
        <end position="82"/>
    </location>
</feature>
<evidence type="ECO:0000256" key="2">
    <source>
        <dbReference type="ARBA" id="ARBA00023015"/>
    </source>
</evidence>
<sequence>MAPCLYTGTAGSSASSAITLRAIMDQLFAMRIYRCLVEAKGFSAAAARLDTTHSTVSRQLKLLEASLGVQLLNRNTRNFTLTAAGERYYAACMEILERVEAAAEDVAESPRKPSGTLRVSMPLSIGTLEMPDWLPSFRRSFPDIRLDVSCSDRFSNLVGEGFDVALRISGDLPDSELMARTLAVSDEILVASPDYIARHGMPRTPAQLATHELLPYSGREDGGNWRLTPSRGTAVSVKLDGYLRIDTITAIHASAVTGLGIGAFTHLTVRGDIERGRLVHVLPRYTLAKRKYYALYPKSRHVSPKVRAFIDFVADLYGETDAR</sequence>
<dbReference type="Gene3D" id="1.10.10.10">
    <property type="entry name" value="Winged helix-like DNA-binding domain superfamily/Winged helix DNA-binding domain"/>
    <property type="match status" value="1"/>
</dbReference>
<dbReference type="GO" id="GO:0003700">
    <property type="term" value="F:DNA-binding transcription factor activity"/>
    <property type="evidence" value="ECO:0007669"/>
    <property type="project" value="InterPro"/>
</dbReference>